<keyword evidence="1" id="KW-0472">Membrane</keyword>
<keyword evidence="1" id="KW-1133">Transmembrane helix</keyword>
<keyword evidence="1" id="KW-0812">Transmembrane</keyword>
<feature type="transmembrane region" description="Helical" evidence="1">
    <location>
        <begin position="26"/>
        <end position="46"/>
    </location>
</feature>
<dbReference type="AlphaFoldDB" id="V9FHJ5"/>
<organism evidence="3 4">
    <name type="scientific">Phytophthora nicotianae P1569</name>
    <dbReference type="NCBI Taxonomy" id="1317065"/>
    <lineage>
        <taxon>Eukaryota</taxon>
        <taxon>Sar</taxon>
        <taxon>Stramenopiles</taxon>
        <taxon>Oomycota</taxon>
        <taxon>Peronosporomycetes</taxon>
        <taxon>Peronosporales</taxon>
        <taxon>Peronosporaceae</taxon>
        <taxon>Phytophthora</taxon>
    </lineage>
</organism>
<evidence type="ECO:0000256" key="1">
    <source>
        <dbReference type="SAM" id="Phobius"/>
    </source>
</evidence>
<feature type="domain" description="Alpha-carbonic anhydrase" evidence="2">
    <location>
        <begin position="1"/>
        <end position="61"/>
    </location>
</feature>
<sequence>RGDVTTPPCCTRANSWSFFVITRRCLLVGLSMVILLIEYSASFCAASRENLRTLLKQHLTN</sequence>
<keyword evidence="4" id="KW-1185">Reference proteome</keyword>
<accession>V9FHJ5</accession>
<evidence type="ECO:0000259" key="2">
    <source>
        <dbReference type="PROSITE" id="PS51144"/>
    </source>
</evidence>
<dbReference type="PROSITE" id="PS51144">
    <property type="entry name" value="ALPHA_CA_2"/>
    <property type="match status" value="1"/>
</dbReference>
<reference evidence="3 4" key="1">
    <citation type="submission" date="2013-11" db="EMBL/GenBank/DDBJ databases">
        <title>The Genome Sequence of Phytophthora parasitica P1569.</title>
        <authorList>
            <consortium name="The Broad Institute Genomics Platform"/>
            <person name="Russ C."/>
            <person name="Tyler B."/>
            <person name="Panabieres F."/>
            <person name="Shan W."/>
            <person name="Tripathy S."/>
            <person name="Grunwald N."/>
            <person name="Machado M."/>
            <person name="Johnson C.S."/>
            <person name="Arredondo F."/>
            <person name="Hong C."/>
            <person name="Coffey M."/>
            <person name="Young S.K."/>
            <person name="Zeng Q."/>
            <person name="Gargeya S."/>
            <person name="Fitzgerald M."/>
            <person name="Abouelleil A."/>
            <person name="Alvarado L."/>
            <person name="Chapman S.B."/>
            <person name="Gainer-Dewar J."/>
            <person name="Goldberg J."/>
            <person name="Griggs A."/>
            <person name="Gujja S."/>
            <person name="Hansen M."/>
            <person name="Howarth C."/>
            <person name="Imamovic A."/>
            <person name="Ireland A."/>
            <person name="Larimer J."/>
            <person name="McCowan C."/>
            <person name="Murphy C."/>
            <person name="Pearson M."/>
            <person name="Poon T.W."/>
            <person name="Priest M."/>
            <person name="Roberts A."/>
            <person name="Saif S."/>
            <person name="Shea T."/>
            <person name="Sykes S."/>
            <person name="Wortman J."/>
            <person name="Nusbaum C."/>
            <person name="Birren B."/>
        </authorList>
    </citation>
    <scope>NUCLEOTIDE SEQUENCE [LARGE SCALE GENOMIC DNA]</scope>
    <source>
        <strain evidence="3 4">P1569</strain>
    </source>
</reference>
<dbReference type="InterPro" id="IPR001148">
    <property type="entry name" value="CA_dom"/>
</dbReference>
<proteinExistence type="predicted"/>
<protein>
    <recommendedName>
        <fullName evidence="2">Alpha-carbonic anhydrase domain-containing protein</fullName>
    </recommendedName>
</protein>
<name>V9FHJ5_PHYNI</name>
<gene>
    <name evidence="3" type="ORF">F443_05624</name>
</gene>
<feature type="non-terminal residue" evidence="3">
    <location>
        <position position="61"/>
    </location>
</feature>
<evidence type="ECO:0000313" key="3">
    <source>
        <dbReference type="EMBL" id="ETI50945.1"/>
    </source>
</evidence>
<evidence type="ECO:0000313" key="4">
    <source>
        <dbReference type="Proteomes" id="UP000018721"/>
    </source>
</evidence>
<dbReference type="Proteomes" id="UP000018721">
    <property type="component" value="Unassembled WGS sequence"/>
</dbReference>
<dbReference type="HOGENOM" id="CLU_2929954_0_0_1"/>
<dbReference type="EMBL" id="ANIZ01000963">
    <property type="protein sequence ID" value="ETI50945.1"/>
    <property type="molecule type" value="Genomic_DNA"/>
</dbReference>
<feature type="non-terminal residue" evidence="3">
    <location>
        <position position="1"/>
    </location>
</feature>
<comment type="caution">
    <text evidence="3">The sequence shown here is derived from an EMBL/GenBank/DDBJ whole genome shotgun (WGS) entry which is preliminary data.</text>
</comment>